<accession>A0A933SBM2</accession>
<organism evidence="10 11">
    <name type="scientific">Eiseniibacteriota bacterium</name>
    <dbReference type="NCBI Taxonomy" id="2212470"/>
    <lineage>
        <taxon>Bacteria</taxon>
        <taxon>Candidatus Eiseniibacteriota</taxon>
    </lineage>
</organism>
<protein>
    <submittedName>
        <fullName evidence="10">ABC transporter permease</fullName>
    </submittedName>
</protein>
<feature type="transmembrane region" description="Helical" evidence="8">
    <location>
        <begin position="145"/>
        <end position="172"/>
    </location>
</feature>
<dbReference type="AlphaFoldDB" id="A0A933SBM2"/>
<feature type="transmembrane region" description="Helical" evidence="8">
    <location>
        <begin position="193"/>
        <end position="218"/>
    </location>
</feature>
<evidence type="ECO:0000313" key="10">
    <source>
        <dbReference type="EMBL" id="MBI5168720.1"/>
    </source>
</evidence>
<sequence>MLERRHEPWITLPSFLWLVVLFTIPAAIVFAIAFKPSDPFGGIGAGWTLHTLASLGDPNYPAILWRTVWLSVVTTVACLVLATPTAYYMARVAQRWRPLLVLAIIVPFWTSFLVRIFAWKVVLHPEGPLKHALAALHLVPADGSLLYHSGAVLLVLVYTELPFAILPLYAAAEKFDFRLLEAARDLGAGPFRAFWIVFLPGIRRGLLTATLVTLIPALGSYVVPDLVGGPTSEMLGNKIAQRTFSDRNLPHASALSALLALAVLVPSVLAITLSRRGDRSAQVKP</sequence>
<dbReference type="Proteomes" id="UP000696931">
    <property type="component" value="Unassembled WGS sequence"/>
</dbReference>
<reference evidence="10" key="1">
    <citation type="submission" date="2020-07" db="EMBL/GenBank/DDBJ databases">
        <title>Huge and variable diversity of episymbiotic CPR bacteria and DPANN archaea in groundwater ecosystems.</title>
        <authorList>
            <person name="He C.Y."/>
            <person name="Keren R."/>
            <person name="Whittaker M."/>
            <person name="Farag I.F."/>
            <person name="Doudna J."/>
            <person name="Cate J.H.D."/>
            <person name="Banfield J.F."/>
        </authorList>
    </citation>
    <scope>NUCLEOTIDE SEQUENCE</scope>
    <source>
        <strain evidence="10">NC_groundwater_1813_Pr3_B-0.1um_71_17</strain>
    </source>
</reference>
<dbReference type="CDD" id="cd06261">
    <property type="entry name" value="TM_PBP2"/>
    <property type="match status" value="1"/>
</dbReference>
<dbReference type="Gene3D" id="1.10.3720.10">
    <property type="entry name" value="MetI-like"/>
    <property type="match status" value="1"/>
</dbReference>
<evidence type="ECO:0000256" key="1">
    <source>
        <dbReference type="ARBA" id="ARBA00004651"/>
    </source>
</evidence>
<name>A0A933SBM2_UNCEI</name>
<keyword evidence="3 8" id="KW-0813">Transport</keyword>
<dbReference type="EMBL" id="JACRIW010000033">
    <property type="protein sequence ID" value="MBI5168720.1"/>
    <property type="molecule type" value="Genomic_DNA"/>
</dbReference>
<comment type="caution">
    <text evidence="10">The sequence shown here is derived from an EMBL/GenBank/DDBJ whole genome shotgun (WGS) entry which is preliminary data.</text>
</comment>
<evidence type="ECO:0000256" key="2">
    <source>
        <dbReference type="ARBA" id="ARBA00007069"/>
    </source>
</evidence>
<dbReference type="SUPFAM" id="SSF161098">
    <property type="entry name" value="MetI-like"/>
    <property type="match status" value="1"/>
</dbReference>
<evidence type="ECO:0000256" key="7">
    <source>
        <dbReference type="ARBA" id="ARBA00023136"/>
    </source>
</evidence>
<feature type="domain" description="ABC transmembrane type-1" evidence="9">
    <location>
        <begin position="64"/>
        <end position="270"/>
    </location>
</feature>
<feature type="transmembrane region" description="Helical" evidence="8">
    <location>
        <begin position="63"/>
        <end position="87"/>
    </location>
</feature>
<keyword evidence="6 8" id="KW-1133">Transmembrane helix</keyword>
<dbReference type="InterPro" id="IPR000515">
    <property type="entry name" value="MetI-like"/>
</dbReference>
<dbReference type="PANTHER" id="PTHR42929:SF1">
    <property type="entry name" value="INNER MEMBRANE ABC TRANSPORTER PERMEASE PROTEIN YDCU-RELATED"/>
    <property type="match status" value="1"/>
</dbReference>
<dbReference type="InterPro" id="IPR035906">
    <property type="entry name" value="MetI-like_sf"/>
</dbReference>
<evidence type="ECO:0000256" key="5">
    <source>
        <dbReference type="ARBA" id="ARBA00022692"/>
    </source>
</evidence>
<dbReference type="GO" id="GO:0005886">
    <property type="term" value="C:plasma membrane"/>
    <property type="evidence" value="ECO:0007669"/>
    <property type="project" value="UniProtKB-SubCell"/>
</dbReference>
<comment type="similarity">
    <text evidence="2">Belongs to the binding-protein-dependent transport system permease family. CysTW subfamily.</text>
</comment>
<dbReference type="PANTHER" id="PTHR42929">
    <property type="entry name" value="INNER MEMBRANE ABC TRANSPORTER PERMEASE PROTEIN YDCU-RELATED-RELATED"/>
    <property type="match status" value="1"/>
</dbReference>
<keyword evidence="7 8" id="KW-0472">Membrane</keyword>
<evidence type="ECO:0000256" key="8">
    <source>
        <dbReference type="RuleBase" id="RU363032"/>
    </source>
</evidence>
<dbReference type="GO" id="GO:0055085">
    <property type="term" value="P:transmembrane transport"/>
    <property type="evidence" value="ECO:0007669"/>
    <property type="project" value="InterPro"/>
</dbReference>
<proteinExistence type="inferred from homology"/>
<feature type="transmembrane region" description="Helical" evidence="8">
    <location>
        <begin position="99"/>
        <end position="118"/>
    </location>
</feature>
<evidence type="ECO:0000259" key="9">
    <source>
        <dbReference type="PROSITE" id="PS50928"/>
    </source>
</evidence>
<feature type="transmembrane region" description="Helical" evidence="8">
    <location>
        <begin position="254"/>
        <end position="274"/>
    </location>
</feature>
<evidence type="ECO:0000256" key="4">
    <source>
        <dbReference type="ARBA" id="ARBA00022475"/>
    </source>
</evidence>
<dbReference type="Pfam" id="PF00528">
    <property type="entry name" value="BPD_transp_1"/>
    <property type="match status" value="1"/>
</dbReference>
<evidence type="ECO:0000313" key="11">
    <source>
        <dbReference type="Proteomes" id="UP000696931"/>
    </source>
</evidence>
<evidence type="ECO:0000256" key="3">
    <source>
        <dbReference type="ARBA" id="ARBA00022448"/>
    </source>
</evidence>
<comment type="subcellular location">
    <subcellularLocation>
        <location evidence="1 8">Cell membrane</location>
        <topology evidence="1 8">Multi-pass membrane protein</topology>
    </subcellularLocation>
</comment>
<dbReference type="PROSITE" id="PS50928">
    <property type="entry name" value="ABC_TM1"/>
    <property type="match status" value="1"/>
</dbReference>
<feature type="transmembrane region" description="Helical" evidence="8">
    <location>
        <begin position="12"/>
        <end position="34"/>
    </location>
</feature>
<keyword evidence="5 8" id="KW-0812">Transmembrane</keyword>
<evidence type="ECO:0000256" key="6">
    <source>
        <dbReference type="ARBA" id="ARBA00022989"/>
    </source>
</evidence>
<gene>
    <name evidence="10" type="ORF">HZA61_04445</name>
</gene>
<keyword evidence="4" id="KW-1003">Cell membrane</keyword>